<keyword evidence="2" id="KW-0812">Transmembrane</keyword>
<feature type="compositionally biased region" description="Pro residues" evidence="1">
    <location>
        <begin position="197"/>
        <end position="243"/>
    </location>
</feature>
<comment type="caution">
    <text evidence="3">The sequence shown here is derived from an EMBL/GenBank/DDBJ whole genome shotgun (WGS) entry which is preliminary data.</text>
</comment>
<organism evidence="3 4">
    <name type="scientific">Embleya scabrispora</name>
    <dbReference type="NCBI Taxonomy" id="159449"/>
    <lineage>
        <taxon>Bacteria</taxon>
        <taxon>Bacillati</taxon>
        <taxon>Actinomycetota</taxon>
        <taxon>Actinomycetes</taxon>
        <taxon>Kitasatosporales</taxon>
        <taxon>Streptomycetaceae</taxon>
        <taxon>Embleya</taxon>
    </lineage>
</organism>
<dbReference type="AlphaFoldDB" id="A0A1T3NVC7"/>
<proteinExistence type="predicted"/>
<evidence type="ECO:0000256" key="2">
    <source>
        <dbReference type="SAM" id="Phobius"/>
    </source>
</evidence>
<name>A0A1T3NVC7_9ACTN</name>
<sequence>MPRKGVTRGDLIVAVAAIGVLVFSFLPWYTVTAKGRDLTEGTTHYSAWIGDFTPLAPAVVLLSSISLVLLLIGRYTFRPGSPPTEIQFAGVALRQWGVVLGVASAWSAAWAVLGADGGYDKLARTAQRIARAGGDSQATVDATHGYGAWGLAGFAVLQALLLLTVDRIGGLNVPLVRPREAGWPGYPGGGFPGAPGGYPPGPPGTGGFPVPPPVAPPVYGPSGNTPPPQTPPMQPPAMQPPAVQPPVLLLKSDDSAADRAIGADRVPAAMGGDARDSAADSGDPGTFEQYWLAVPEPRTLQPLDVSGDAPATLHPGVWYLAVGVRDGGIVIDIDGRQGVLTDLTGIQRGE</sequence>
<feature type="transmembrane region" description="Helical" evidence="2">
    <location>
        <begin position="12"/>
        <end position="32"/>
    </location>
</feature>
<protein>
    <submittedName>
        <fullName evidence="3">Uncharacterized protein</fullName>
    </submittedName>
</protein>
<feature type="transmembrane region" description="Helical" evidence="2">
    <location>
        <begin position="93"/>
        <end position="113"/>
    </location>
</feature>
<dbReference type="Proteomes" id="UP000190037">
    <property type="component" value="Unassembled WGS sequence"/>
</dbReference>
<evidence type="ECO:0000313" key="3">
    <source>
        <dbReference type="EMBL" id="OPC80813.1"/>
    </source>
</evidence>
<gene>
    <name evidence="3" type="ORF">B4N89_07480</name>
</gene>
<dbReference type="STRING" id="159449.B4N89_07480"/>
<keyword evidence="2" id="KW-0472">Membrane</keyword>
<keyword evidence="4" id="KW-1185">Reference proteome</keyword>
<dbReference type="EMBL" id="MWQN01000001">
    <property type="protein sequence ID" value="OPC80813.1"/>
    <property type="molecule type" value="Genomic_DNA"/>
</dbReference>
<dbReference type="OrthoDB" id="5079801at2"/>
<dbReference type="RefSeq" id="WP_078975066.1">
    <property type="nucleotide sequence ID" value="NZ_MWQN01000001.1"/>
</dbReference>
<accession>A0A1T3NVC7</accession>
<reference evidence="3 4" key="1">
    <citation type="submission" date="2017-03" db="EMBL/GenBank/DDBJ databases">
        <title>Draft genome sequence of Streptomyces scabrisporus NF3, endophyte isolated from Amphipterygium adstringens.</title>
        <authorList>
            <person name="Vazquez M."/>
            <person name="Ceapa C.D."/>
            <person name="Rodriguez Luna D."/>
            <person name="Sanchez Esquivel S."/>
        </authorList>
    </citation>
    <scope>NUCLEOTIDE SEQUENCE [LARGE SCALE GENOMIC DNA]</scope>
    <source>
        <strain evidence="3 4">NF3</strain>
    </source>
</reference>
<feature type="transmembrane region" description="Helical" evidence="2">
    <location>
        <begin position="146"/>
        <end position="165"/>
    </location>
</feature>
<feature type="transmembrane region" description="Helical" evidence="2">
    <location>
        <begin position="52"/>
        <end position="72"/>
    </location>
</feature>
<feature type="region of interest" description="Disordered" evidence="1">
    <location>
        <begin position="194"/>
        <end position="243"/>
    </location>
</feature>
<evidence type="ECO:0000256" key="1">
    <source>
        <dbReference type="SAM" id="MobiDB-lite"/>
    </source>
</evidence>
<keyword evidence="2" id="KW-1133">Transmembrane helix</keyword>
<evidence type="ECO:0000313" key="4">
    <source>
        <dbReference type="Proteomes" id="UP000190037"/>
    </source>
</evidence>